<organism evidence="1 2">
    <name type="scientific">Populus alba x Populus x berolinensis</name>
    <dbReference type="NCBI Taxonomy" id="444605"/>
    <lineage>
        <taxon>Eukaryota</taxon>
        <taxon>Viridiplantae</taxon>
        <taxon>Streptophyta</taxon>
        <taxon>Embryophyta</taxon>
        <taxon>Tracheophyta</taxon>
        <taxon>Spermatophyta</taxon>
        <taxon>Magnoliopsida</taxon>
        <taxon>eudicotyledons</taxon>
        <taxon>Gunneridae</taxon>
        <taxon>Pentapetalae</taxon>
        <taxon>rosids</taxon>
        <taxon>fabids</taxon>
        <taxon>Malpighiales</taxon>
        <taxon>Salicaceae</taxon>
        <taxon>Saliceae</taxon>
        <taxon>Populus</taxon>
    </lineage>
</organism>
<proteinExistence type="predicted"/>
<evidence type="ECO:0000313" key="2">
    <source>
        <dbReference type="Proteomes" id="UP001164929"/>
    </source>
</evidence>
<name>A0AAD6QAH2_9ROSI</name>
<evidence type="ECO:0000313" key="1">
    <source>
        <dbReference type="EMBL" id="KAJ6985041.1"/>
    </source>
</evidence>
<dbReference type="AlphaFoldDB" id="A0AAD6QAH2"/>
<dbReference type="EMBL" id="JAQIZT010000009">
    <property type="protein sequence ID" value="KAJ6985041.1"/>
    <property type="molecule type" value="Genomic_DNA"/>
</dbReference>
<keyword evidence="2" id="KW-1185">Reference proteome</keyword>
<accession>A0AAD6QAH2</accession>
<dbReference type="Proteomes" id="UP001164929">
    <property type="component" value="Chromosome 9"/>
</dbReference>
<protein>
    <submittedName>
        <fullName evidence="1">Uncharacterized protein</fullName>
    </submittedName>
</protein>
<gene>
    <name evidence="1" type="ORF">NC653_023124</name>
</gene>
<comment type="caution">
    <text evidence="1">The sequence shown here is derived from an EMBL/GenBank/DDBJ whole genome shotgun (WGS) entry which is preliminary data.</text>
</comment>
<sequence length="102" mass="11791">MAHQADGSCQSNSETGRLVLKLIIDKIKDNKWSVQHSSHEGLWYVRNAVDPEKRKEEPVLVFPFVVMLRCVTRKFLVRALNQIHKLPIFSIPLSLTLIIVLW</sequence>
<reference evidence="1" key="1">
    <citation type="journal article" date="2023" name="Mol. Ecol. Resour.">
        <title>Chromosome-level genome assembly of a triploid poplar Populus alba 'Berolinensis'.</title>
        <authorList>
            <person name="Chen S."/>
            <person name="Yu Y."/>
            <person name="Wang X."/>
            <person name="Wang S."/>
            <person name="Zhang T."/>
            <person name="Zhou Y."/>
            <person name="He R."/>
            <person name="Meng N."/>
            <person name="Wang Y."/>
            <person name="Liu W."/>
            <person name="Liu Z."/>
            <person name="Liu J."/>
            <person name="Guo Q."/>
            <person name="Huang H."/>
            <person name="Sederoff R.R."/>
            <person name="Wang G."/>
            <person name="Qu G."/>
            <person name="Chen S."/>
        </authorList>
    </citation>
    <scope>NUCLEOTIDE SEQUENCE</scope>
    <source>
        <strain evidence="1">SC-2020</strain>
    </source>
</reference>